<evidence type="ECO:0000313" key="3">
    <source>
        <dbReference type="RefSeq" id="XP_012410669.1"/>
    </source>
</evidence>
<dbReference type="Gene3D" id="1.10.720.40">
    <property type="match status" value="1"/>
</dbReference>
<dbReference type="InterPro" id="IPR003887">
    <property type="entry name" value="LEM_dom"/>
</dbReference>
<dbReference type="KEGG" id="tmu:101360924"/>
<dbReference type="AlphaFoldDB" id="A0A2Y9FYR7"/>
<dbReference type="Proteomes" id="UP000248480">
    <property type="component" value="Unplaced"/>
</dbReference>
<evidence type="ECO:0000313" key="2">
    <source>
        <dbReference type="Proteomes" id="UP000248480"/>
    </source>
</evidence>
<dbReference type="InterPro" id="IPR051656">
    <property type="entry name" value="LEM_domain"/>
</dbReference>
<sequence length="94" mass="10120">MMDVKCLSDCELQGELKKLGFSPGPILPSTRKVYENKLVQLLVSAPSVAPVMNGLGELDEPQESDACEEFNTTIVLKGNITLSTEKGKGPKKAL</sequence>
<dbReference type="Pfam" id="PF03020">
    <property type="entry name" value="LEM"/>
    <property type="match status" value="1"/>
</dbReference>
<reference evidence="3" key="1">
    <citation type="submission" date="2025-08" db="UniProtKB">
        <authorList>
            <consortium name="RefSeq"/>
        </authorList>
    </citation>
    <scope>IDENTIFICATION</scope>
</reference>
<gene>
    <name evidence="3" type="primary">LEMD1</name>
</gene>
<dbReference type="PROSITE" id="PS50954">
    <property type="entry name" value="LEM"/>
    <property type="match status" value="1"/>
</dbReference>
<dbReference type="PANTHER" id="PTHR12019:SF12">
    <property type="entry name" value="LEM DOMAIN-CONTAINING PROTEIN 1"/>
    <property type="match status" value="1"/>
</dbReference>
<dbReference type="CTD" id="93273"/>
<dbReference type="FunFam" id="1.10.720.40:FF:000001">
    <property type="entry name" value="LEM domain containing 2, isoform CRA_a"/>
    <property type="match status" value="1"/>
</dbReference>
<dbReference type="SUPFAM" id="SSF63451">
    <property type="entry name" value="LEM domain"/>
    <property type="match status" value="1"/>
</dbReference>
<name>A0A2Y9FYR7_TRIMA</name>
<evidence type="ECO:0000259" key="1">
    <source>
        <dbReference type="PROSITE" id="PS50954"/>
    </source>
</evidence>
<feature type="domain" description="LEM" evidence="1">
    <location>
        <begin position="1"/>
        <end position="45"/>
    </location>
</feature>
<organism evidence="2 3">
    <name type="scientific">Trichechus manatus latirostris</name>
    <name type="common">Florida manatee</name>
    <dbReference type="NCBI Taxonomy" id="127582"/>
    <lineage>
        <taxon>Eukaryota</taxon>
        <taxon>Metazoa</taxon>
        <taxon>Chordata</taxon>
        <taxon>Craniata</taxon>
        <taxon>Vertebrata</taxon>
        <taxon>Euteleostomi</taxon>
        <taxon>Mammalia</taxon>
        <taxon>Eutheria</taxon>
        <taxon>Afrotheria</taxon>
        <taxon>Sirenia</taxon>
        <taxon>Trichechidae</taxon>
        <taxon>Trichechus</taxon>
    </lineage>
</organism>
<keyword evidence="2" id="KW-1185">Reference proteome</keyword>
<dbReference type="GeneID" id="101360924"/>
<dbReference type="InterPro" id="IPR011015">
    <property type="entry name" value="LEM/LEM-like_dom_sf"/>
</dbReference>
<accession>A0A2Y9FYR7</accession>
<dbReference type="PANTHER" id="PTHR12019">
    <property type="entry name" value="LAMINA-ASSOCIATED POLYPEPTIDE THYMOPOIETIN"/>
    <property type="match status" value="1"/>
</dbReference>
<dbReference type="CDD" id="cd12940">
    <property type="entry name" value="LEM_LAP2_LEMD1"/>
    <property type="match status" value="1"/>
</dbReference>
<dbReference type="SMART" id="SM00540">
    <property type="entry name" value="LEM"/>
    <property type="match status" value="1"/>
</dbReference>
<dbReference type="InParanoid" id="A0A2Y9FYR7"/>
<proteinExistence type="predicted"/>
<protein>
    <submittedName>
        <fullName evidence="3">LEM domain-containing protein 1</fullName>
    </submittedName>
</protein>
<dbReference type="RefSeq" id="XP_012410669.1">
    <property type="nucleotide sequence ID" value="XM_012555215.1"/>
</dbReference>
<dbReference type="OrthoDB" id="6363067at2759"/>